<sequence length="290" mass="31604">MELCSFLTLDSFITDPLTHNFMRKALLMSSLVAAVCGFLSSYLTLKGWALMGDAVSHSVMPGVVVAYALGLPFSLGAFIFGVGSVALIGFIKQKSRVKEDTVIGLVFTGFFALGIVLVSKIKSNIDLHSILFGSPLGISLSDVKQTIFISLLVVILLSIFRKDLMLYCFDPRHAKTVGINVFFLHYLLLTCLSLAAVVGLQSVGIILVVAMLITPGATAYLLTDKFDNMTVISVLSAIISSLIGIYVSFWFDLETGGSIVLAQTFIFLFAFLFAPRYGIFKLKKLFAEYK</sequence>
<dbReference type="InterPro" id="IPR001626">
    <property type="entry name" value="ABC_TroCD"/>
</dbReference>
<evidence type="ECO:0000256" key="4">
    <source>
        <dbReference type="ARBA" id="ARBA00022989"/>
    </source>
</evidence>
<name>A0A0A1ZV20_PROMR</name>
<keyword evidence="3 6" id="KW-0812">Transmembrane</keyword>
<dbReference type="Gene3D" id="1.10.3470.10">
    <property type="entry name" value="ABC transporter involved in vitamin B12 uptake, BtuC"/>
    <property type="match status" value="1"/>
</dbReference>
<evidence type="ECO:0000313" key="8">
    <source>
        <dbReference type="EMBL" id="KGF91993.1"/>
    </source>
</evidence>
<evidence type="ECO:0000256" key="7">
    <source>
        <dbReference type="SAM" id="Phobius"/>
    </source>
</evidence>
<dbReference type="AlphaFoldDB" id="A0A0A1ZV20"/>
<feature type="transmembrane region" description="Helical" evidence="7">
    <location>
        <begin position="102"/>
        <end position="123"/>
    </location>
</feature>
<comment type="similarity">
    <text evidence="2 6">Belongs to the ABC-3 integral membrane protein family.</text>
</comment>
<evidence type="ECO:0000313" key="9">
    <source>
        <dbReference type="Proteomes" id="UP000030491"/>
    </source>
</evidence>
<evidence type="ECO:0000256" key="5">
    <source>
        <dbReference type="ARBA" id="ARBA00023136"/>
    </source>
</evidence>
<dbReference type="RefSeq" id="WP_032513627.1">
    <property type="nucleotide sequence ID" value="NZ_JNAJ01000011.1"/>
</dbReference>
<reference evidence="9" key="1">
    <citation type="journal article" date="2014" name="Sci. Data">
        <title>Genomes of diverse isolates of the marine cyanobacterium Prochlorococcus.</title>
        <authorList>
            <person name="Biller S."/>
            <person name="Berube P."/>
            <person name="Thompson J."/>
            <person name="Kelly L."/>
            <person name="Roggensack S."/>
            <person name="Awad L."/>
            <person name="Roache-Johnson K."/>
            <person name="Ding H."/>
            <person name="Giovannoni S.J."/>
            <person name="Moore L.R."/>
            <person name="Chisholm S.W."/>
        </authorList>
    </citation>
    <scope>NUCLEOTIDE SEQUENCE [LARGE SCALE GENOMIC DNA]</scope>
</reference>
<dbReference type="InterPro" id="IPR037294">
    <property type="entry name" value="ABC_BtuC-like"/>
</dbReference>
<dbReference type="Proteomes" id="UP000030491">
    <property type="component" value="Unassembled WGS sequence"/>
</dbReference>
<dbReference type="PANTHER" id="PTHR30477">
    <property type="entry name" value="ABC-TRANSPORTER METAL-BINDING PROTEIN"/>
    <property type="match status" value="1"/>
</dbReference>
<proteinExistence type="inferred from homology"/>
<keyword evidence="4 7" id="KW-1133">Transmembrane helix</keyword>
<evidence type="ECO:0000256" key="3">
    <source>
        <dbReference type="ARBA" id="ARBA00022692"/>
    </source>
</evidence>
<feature type="transmembrane region" description="Helical" evidence="7">
    <location>
        <begin position="257"/>
        <end position="274"/>
    </location>
</feature>
<feature type="transmembrane region" description="Helical" evidence="7">
    <location>
        <begin position="25"/>
        <end position="45"/>
    </location>
</feature>
<organism evidence="8 9">
    <name type="scientific">Prochlorococcus marinus str. MIT 9116</name>
    <dbReference type="NCBI Taxonomy" id="167544"/>
    <lineage>
        <taxon>Bacteria</taxon>
        <taxon>Bacillati</taxon>
        <taxon>Cyanobacteriota</taxon>
        <taxon>Cyanophyceae</taxon>
        <taxon>Synechococcales</taxon>
        <taxon>Prochlorococcaceae</taxon>
        <taxon>Prochlorococcus</taxon>
    </lineage>
</organism>
<dbReference type="CDD" id="cd06550">
    <property type="entry name" value="TM_ABC_iron-siderophores_like"/>
    <property type="match status" value="1"/>
</dbReference>
<dbReference type="GO" id="GO:0010043">
    <property type="term" value="P:response to zinc ion"/>
    <property type="evidence" value="ECO:0007669"/>
    <property type="project" value="TreeGrafter"/>
</dbReference>
<dbReference type="GO" id="GO:0043190">
    <property type="term" value="C:ATP-binding cassette (ABC) transporter complex"/>
    <property type="evidence" value="ECO:0007669"/>
    <property type="project" value="InterPro"/>
</dbReference>
<dbReference type="OrthoDB" id="9788905at2"/>
<accession>A0A0A1ZV20</accession>
<dbReference type="EMBL" id="JNAJ01000011">
    <property type="protein sequence ID" value="KGF91993.1"/>
    <property type="molecule type" value="Genomic_DNA"/>
</dbReference>
<dbReference type="PANTHER" id="PTHR30477:SF13">
    <property type="entry name" value="IRON TRANSPORT SYSTEM MEMBRANE PROTEIN HI_0360-RELATED"/>
    <property type="match status" value="1"/>
</dbReference>
<protein>
    <submittedName>
        <fullName evidence="8">ABC transporter component</fullName>
    </submittedName>
</protein>
<dbReference type="GO" id="GO:0055085">
    <property type="term" value="P:transmembrane transport"/>
    <property type="evidence" value="ECO:0007669"/>
    <property type="project" value="InterPro"/>
</dbReference>
<feature type="transmembrane region" description="Helical" evidence="7">
    <location>
        <begin position="204"/>
        <end position="222"/>
    </location>
</feature>
<dbReference type="FunFam" id="1.10.3470.10:FF:000003">
    <property type="entry name" value="Iron ABC transporter permease SitD"/>
    <property type="match status" value="1"/>
</dbReference>
<dbReference type="GO" id="GO:0071281">
    <property type="term" value="P:cellular response to iron ion"/>
    <property type="evidence" value="ECO:0007669"/>
    <property type="project" value="UniProtKB-ARBA"/>
</dbReference>
<evidence type="ECO:0000256" key="2">
    <source>
        <dbReference type="ARBA" id="ARBA00008034"/>
    </source>
</evidence>
<comment type="subcellular location">
    <subcellularLocation>
        <location evidence="6">Cell membrane</location>
        <topology evidence="6">Multi-pass membrane protein</topology>
    </subcellularLocation>
    <subcellularLocation>
        <location evidence="1">Membrane</location>
        <topology evidence="1">Multi-pass membrane protein</topology>
    </subcellularLocation>
</comment>
<feature type="transmembrane region" description="Helical" evidence="7">
    <location>
        <begin position="181"/>
        <end position="198"/>
    </location>
</feature>
<evidence type="ECO:0000256" key="1">
    <source>
        <dbReference type="ARBA" id="ARBA00004141"/>
    </source>
</evidence>
<feature type="transmembrane region" description="Helical" evidence="7">
    <location>
        <begin position="229"/>
        <end position="251"/>
    </location>
</feature>
<gene>
    <name evidence="8" type="ORF">EU93_0807</name>
</gene>
<dbReference type="SUPFAM" id="SSF81345">
    <property type="entry name" value="ABC transporter involved in vitamin B12 uptake, BtuC"/>
    <property type="match status" value="1"/>
</dbReference>
<comment type="caution">
    <text evidence="8">The sequence shown here is derived from an EMBL/GenBank/DDBJ whole genome shotgun (WGS) entry which is preliminary data.</text>
</comment>
<keyword evidence="6" id="KW-0813">Transport</keyword>
<keyword evidence="5 7" id="KW-0472">Membrane</keyword>
<evidence type="ECO:0000256" key="6">
    <source>
        <dbReference type="RuleBase" id="RU003943"/>
    </source>
</evidence>
<dbReference type="Pfam" id="PF00950">
    <property type="entry name" value="ABC-3"/>
    <property type="match status" value="1"/>
</dbReference>
<feature type="transmembrane region" description="Helical" evidence="7">
    <location>
        <begin position="65"/>
        <end position="90"/>
    </location>
</feature>
<feature type="transmembrane region" description="Helical" evidence="7">
    <location>
        <begin position="143"/>
        <end position="160"/>
    </location>
</feature>